<dbReference type="Gene3D" id="1.10.287.130">
    <property type="match status" value="1"/>
</dbReference>
<gene>
    <name evidence="10" type="ORF">LCGC14_1839560</name>
</gene>
<dbReference type="InterPro" id="IPR005467">
    <property type="entry name" value="His_kinase_dom"/>
</dbReference>
<dbReference type="PRINTS" id="PR00344">
    <property type="entry name" value="BCTRLSENSOR"/>
</dbReference>
<dbReference type="InterPro" id="IPR004358">
    <property type="entry name" value="Sig_transdc_His_kin-like_C"/>
</dbReference>
<keyword evidence="8" id="KW-0472">Membrane</keyword>
<comment type="caution">
    <text evidence="10">The sequence shown here is derived from an EMBL/GenBank/DDBJ whole genome shotgun (WGS) entry which is preliminary data.</text>
</comment>
<sequence length="660" mass="73305">MNDSEGITTHPAGLGRCVWVLAAAWTVVVVSSLVWNVLRVKQETLEDARIQARALHAKDIVYRRWVAGHGGVYVPVTAKTPPNPYLSRMPERNITTPSGRQLTLINPAYMTRQVHELADQEHGIRGHITSLKPIRPENAPDPWEAKALQAFERGQREVSSVQQEYMRLMRPLITEKGCLKCHAAQGYREGDIRGGISISVPMAPLKAIAARTMLTLGMGHLFLWSMGMGGIILGTQRLRRKESDRSAAAQALQEAKDDLQTRVEERTSELSIANKQLSEEITERKQAEEEIGSLAKFPDENPDPILRAAGDGNITFANNAAQVLLDAWSCQVGQALPKQWAELVASVLVSGAREDVEIECDGRTFLVTFAPVVDAGYVNLYGRNITERKQVDEELAKHRYHLEELVEQRTGELATVNKELESFGYSVSHDLRAPLRGMVGFSHALLEDYEDKLDEQGKQYLSRIAVGGKLMAQLIDDILNLSRVARSQMQRETVDLSTAAREVAARLREDQPERKVEFVIADGLAAEGDRRLLDVVLANLLGNAWKFTGGHPTATIEFGVTDVENERVYFVRDDGAGFDMAYADKLFGAFQRLHSEEEFPGTGIGLATVQRIVRRHGGRAWAEGEIDKGATFYFTLPARGQPDETVPRESPSRRKTVLAS</sequence>
<evidence type="ECO:0000313" key="10">
    <source>
        <dbReference type="EMBL" id="KKL96930.1"/>
    </source>
</evidence>
<dbReference type="AlphaFoldDB" id="A0A0F9IT24"/>
<dbReference type="Pfam" id="PF00512">
    <property type="entry name" value="HisKA"/>
    <property type="match status" value="1"/>
</dbReference>
<evidence type="ECO:0000259" key="9">
    <source>
        <dbReference type="PROSITE" id="PS50109"/>
    </source>
</evidence>
<dbReference type="SMART" id="SM00388">
    <property type="entry name" value="HisKA"/>
    <property type="match status" value="1"/>
</dbReference>
<dbReference type="Pfam" id="PF02518">
    <property type="entry name" value="HATPase_c"/>
    <property type="match status" value="1"/>
</dbReference>
<feature type="region of interest" description="Disordered" evidence="7">
    <location>
        <begin position="639"/>
        <end position="660"/>
    </location>
</feature>
<dbReference type="InterPro" id="IPR036097">
    <property type="entry name" value="HisK_dim/P_sf"/>
</dbReference>
<dbReference type="InterPro" id="IPR021796">
    <property type="entry name" value="Tll0287-like_dom"/>
</dbReference>
<evidence type="ECO:0000256" key="3">
    <source>
        <dbReference type="ARBA" id="ARBA00022553"/>
    </source>
</evidence>
<dbReference type="SUPFAM" id="SSF47384">
    <property type="entry name" value="Homodimeric domain of signal transducing histidine kinase"/>
    <property type="match status" value="1"/>
</dbReference>
<evidence type="ECO:0000256" key="6">
    <source>
        <dbReference type="SAM" id="Coils"/>
    </source>
</evidence>
<feature type="domain" description="Histidine kinase" evidence="9">
    <location>
        <begin position="426"/>
        <end position="640"/>
    </location>
</feature>
<dbReference type="GO" id="GO:0007234">
    <property type="term" value="P:osmosensory signaling via phosphorelay pathway"/>
    <property type="evidence" value="ECO:0007669"/>
    <property type="project" value="TreeGrafter"/>
</dbReference>
<evidence type="ECO:0000256" key="7">
    <source>
        <dbReference type="SAM" id="MobiDB-lite"/>
    </source>
</evidence>
<dbReference type="FunFam" id="1.10.287.130:FF:000070">
    <property type="entry name" value="Histidine kinase sensor protein"/>
    <property type="match status" value="1"/>
</dbReference>
<evidence type="ECO:0000256" key="2">
    <source>
        <dbReference type="ARBA" id="ARBA00012438"/>
    </source>
</evidence>
<dbReference type="PANTHER" id="PTHR42878">
    <property type="entry name" value="TWO-COMPONENT HISTIDINE KINASE"/>
    <property type="match status" value="1"/>
</dbReference>
<dbReference type="InterPro" id="IPR036890">
    <property type="entry name" value="HATPase_C_sf"/>
</dbReference>
<evidence type="ECO:0000256" key="4">
    <source>
        <dbReference type="ARBA" id="ARBA00022679"/>
    </source>
</evidence>
<organism evidence="10">
    <name type="scientific">marine sediment metagenome</name>
    <dbReference type="NCBI Taxonomy" id="412755"/>
    <lineage>
        <taxon>unclassified sequences</taxon>
        <taxon>metagenomes</taxon>
        <taxon>ecological metagenomes</taxon>
    </lineage>
</organism>
<dbReference type="Gene3D" id="3.30.450.290">
    <property type="match status" value="1"/>
</dbReference>
<dbReference type="SUPFAM" id="SSF55785">
    <property type="entry name" value="PYP-like sensor domain (PAS domain)"/>
    <property type="match status" value="1"/>
</dbReference>
<dbReference type="GO" id="GO:0000156">
    <property type="term" value="F:phosphorelay response regulator activity"/>
    <property type="evidence" value="ECO:0007669"/>
    <property type="project" value="TreeGrafter"/>
</dbReference>
<dbReference type="InterPro" id="IPR003661">
    <property type="entry name" value="HisK_dim/P_dom"/>
</dbReference>
<feature type="compositionally biased region" description="Basic and acidic residues" evidence="7">
    <location>
        <begin position="641"/>
        <end position="652"/>
    </location>
</feature>
<protein>
    <recommendedName>
        <fullName evidence="2">histidine kinase</fullName>
        <ecNumber evidence="2">2.7.13.3</ecNumber>
    </recommendedName>
</protein>
<feature type="coiled-coil region" evidence="6">
    <location>
        <begin position="238"/>
        <end position="290"/>
    </location>
</feature>
<comment type="catalytic activity">
    <reaction evidence="1">
        <text>ATP + protein L-histidine = ADP + protein N-phospho-L-histidine.</text>
        <dbReference type="EC" id="2.7.13.3"/>
    </reaction>
</comment>
<dbReference type="PANTHER" id="PTHR42878:SF15">
    <property type="entry name" value="BACTERIOPHYTOCHROME"/>
    <property type="match status" value="1"/>
</dbReference>
<keyword evidence="8" id="KW-1133">Transmembrane helix</keyword>
<dbReference type="Gene3D" id="3.30.450.20">
    <property type="entry name" value="PAS domain"/>
    <property type="match status" value="1"/>
</dbReference>
<dbReference type="CDD" id="cd00082">
    <property type="entry name" value="HisKA"/>
    <property type="match status" value="1"/>
</dbReference>
<feature type="transmembrane region" description="Helical" evidence="8">
    <location>
        <begin position="18"/>
        <end position="38"/>
    </location>
</feature>
<reference evidence="10" key="1">
    <citation type="journal article" date="2015" name="Nature">
        <title>Complex archaea that bridge the gap between prokaryotes and eukaryotes.</title>
        <authorList>
            <person name="Spang A."/>
            <person name="Saw J.H."/>
            <person name="Jorgensen S.L."/>
            <person name="Zaremba-Niedzwiedzka K."/>
            <person name="Martijn J."/>
            <person name="Lind A.E."/>
            <person name="van Eijk R."/>
            <person name="Schleper C."/>
            <person name="Guy L."/>
            <person name="Ettema T.J."/>
        </authorList>
    </citation>
    <scope>NUCLEOTIDE SEQUENCE</scope>
</reference>
<keyword evidence="6" id="KW-0175">Coiled coil</keyword>
<dbReference type="GO" id="GO:0030295">
    <property type="term" value="F:protein kinase activator activity"/>
    <property type="evidence" value="ECO:0007669"/>
    <property type="project" value="TreeGrafter"/>
</dbReference>
<dbReference type="EMBL" id="LAZR01018297">
    <property type="protein sequence ID" value="KKL96930.1"/>
    <property type="molecule type" value="Genomic_DNA"/>
</dbReference>
<dbReference type="Gene3D" id="3.30.565.10">
    <property type="entry name" value="Histidine kinase-like ATPase, C-terminal domain"/>
    <property type="match status" value="1"/>
</dbReference>
<dbReference type="SMART" id="SM00387">
    <property type="entry name" value="HATPase_c"/>
    <property type="match status" value="1"/>
</dbReference>
<accession>A0A0F9IT24</accession>
<dbReference type="InterPro" id="IPR035965">
    <property type="entry name" value="PAS-like_dom_sf"/>
</dbReference>
<keyword evidence="4" id="KW-0808">Transferase</keyword>
<dbReference type="Pfam" id="PF11845">
    <property type="entry name" value="Tll0287-like"/>
    <property type="match status" value="1"/>
</dbReference>
<keyword evidence="5" id="KW-0418">Kinase</keyword>
<dbReference type="InterPro" id="IPR003594">
    <property type="entry name" value="HATPase_dom"/>
</dbReference>
<keyword evidence="8" id="KW-0812">Transmembrane</keyword>
<evidence type="ECO:0000256" key="5">
    <source>
        <dbReference type="ARBA" id="ARBA00022777"/>
    </source>
</evidence>
<dbReference type="PROSITE" id="PS50109">
    <property type="entry name" value="HIS_KIN"/>
    <property type="match status" value="1"/>
</dbReference>
<evidence type="ECO:0000256" key="8">
    <source>
        <dbReference type="SAM" id="Phobius"/>
    </source>
</evidence>
<dbReference type="FunFam" id="3.30.565.10:FF:000006">
    <property type="entry name" value="Sensor histidine kinase WalK"/>
    <property type="match status" value="1"/>
</dbReference>
<dbReference type="EC" id="2.7.13.3" evidence="2"/>
<keyword evidence="3" id="KW-0597">Phosphoprotein</keyword>
<proteinExistence type="predicted"/>
<dbReference type="SUPFAM" id="SSF55874">
    <property type="entry name" value="ATPase domain of HSP90 chaperone/DNA topoisomerase II/histidine kinase"/>
    <property type="match status" value="1"/>
</dbReference>
<evidence type="ECO:0000256" key="1">
    <source>
        <dbReference type="ARBA" id="ARBA00000085"/>
    </source>
</evidence>
<name>A0A0F9IT24_9ZZZZ</name>
<dbReference type="GO" id="GO:0000155">
    <property type="term" value="F:phosphorelay sensor kinase activity"/>
    <property type="evidence" value="ECO:0007669"/>
    <property type="project" value="InterPro"/>
</dbReference>
<dbReference type="InterPro" id="IPR050351">
    <property type="entry name" value="BphY/WalK/GraS-like"/>
</dbReference>